<dbReference type="STRING" id="363999.A0A439D8B9"/>
<accession>A0A439D8B9</accession>
<evidence type="ECO:0008006" key="6">
    <source>
        <dbReference type="Google" id="ProtNLM"/>
    </source>
</evidence>
<evidence type="ECO:0000256" key="3">
    <source>
        <dbReference type="ARBA" id="ARBA00023128"/>
    </source>
</evidence>
<evidence type="ECO:0000256" key="2">
    <source>
        <dbReference type="ARBA" id="ARBA00022946"/>
    </source>
</evidence>
<dbReference type="Pfam" id="PF12921">
    <property type="entry name" value="ATP13"/>
    <property type="match status" value="1"/>
</dbReference>
<evidence type="ECO:0000256" key="1">
    <source>
        <dbReference type="ARBA" id="ARBA00004173"/>
    </source>
</evidence>
<dbReference type="GO" id="GO:0005739">
    <property type="term" value="C:mitochondrion"/>
    <property type="evidence" value="ECO:0007669"/>
    <property type="project" value="UniProtKB-SubCell"/>
</dbReference>
<organism evidence="4 5">
    <name type="scientific">Xylaria grammica</name>
    <dbReference type="NCBI Taxonomy" id="363999"/>
    <lineage>
        <taxon>Eukaryota</taxon>
        <taxon>Fungi</taxon>
        <taxon>Dikarya</taxon>
        <taxon>Ascomycota</taxon>
        <taxon>Pezizomycotina</taxon>
        <taxon>Sordariomycetes</taxon>
        <taxon>Xylariomycetidae</taxon>
        <taxon>Xylariales</taxon>
        <taxon>Xylariaceae</taxon>
        <taxon>Xylaria</taxon>
    </lineage>
</organism>
<comment type="subcellular location">
    <subcellularLocation>
        <location evidence="1">Mitochondrion</location>
    </subcellularLocation>
</comment>
<name>A0A439D8B9_9PEZI</name>
<gene>
    <name evidence="4" type="ORF">EKO27_g4452</name>
</gene>
<protein>
    <recommendedName>
        <fullName evidence="6">Pentatricopeptide repeat domain-containing protein</fullName>
    </recommendedName>
</protein>
<proteinExistence type="predicted"/>
<keyword evidence="5" id="KW-1185">Reference proteome</keyword>
<reference evidence="4 5" key="1">
    <citation type="submission" date="2018-12" db="EMBL/GenBank/DDBJ databases">
        <title>Draft genome sequence of Xylaria grammica IHI A82.</title>
        <authorList>
            <person name="Buettner E."/>
            <person name="Kellner H."/>
        </authorList>
    </citation>
    <scope>NUCLEOTIDE SEQUENCE [LARGE SCALE GENOMIC DNA]</scope>
    <source>
        <strain evidence="4 5">IHI A82</strain>
    </source>
</reference>
<evidence type="ECO:0000313" key="5">
    <source>
        <dbReference type="Proteomes" id="UP000286045"/>
    </source>
</evidence>
<dbReference type="EMBL" id="RYZI01000106">
    <property type="protein sequence ID" value="RWA10653.1"/>
    <property type="molecule type" value="Genomic_DNA"/>
</dbReference>
<keyword evidence="3" id="KW-0496">Mitochondrion</keyword>
<evidence type="ECO:0000313" key="4">
    <source>
        <dbReference type="EMBL" id="RWA10653.1"/>
    </source>
</evidence>
<keyword evidence="2" id="KW-0809">Transit peptide</keyword>
<dbReference type="InterPro" id="IPR024319">
    <property type="entry name" value="ATPase_expression_mit"/>
</dbReference>
<sequence length="762" mass="87107">MLLAHSVAENRGCRVLLQRAPKGTPSGILTVRLRRCFNHQKASRPPILYSLPLYALRSTRRPARDLPNFNSAPSFRYATTHSSPPPLSHDAVAYVQSLLVHPDRKNLPSVNPRGYSYIPRTLTSDGLAPSSTPALHGTSTWSVDPFRGALLAMREGDTRRVLMQLHVIEKMSREDLQDAVTAIPRTTFTQFFRALDPWRVAQDCDPIGGSHIPVGMYQMLNMASSIDEYGVRKLYTQLMQRLLILMNALQVAGYTLHLEEYISLIRCAGASSDISGARALWNDLSRGPLLTWRNSELYTEFIKARFLTEPLYTNYQKTTRMVTPRNLHRSRLVLPAPAVQRLDRLRAKVRSKKFRFGLNKDVPHVEELMRALRGHRPALKLFMTVVARHSFRVDESLLCALMIALGRAGSLRFIGTEILQKYFGIRTPHPFPLAPKNGPRSLTFGSEPPRIRPSVRLMRAVVETYASNAEIGVAVQLVEHLSNTYKIAIPQDIWQELLEWTYLMSTPPASTAWEEAKLYVKIPSPEAVEMIWNVMISPPYNQTPTFQNYDILIRSLIGQGNSDLTPVLSRMREAIRLYDEQCREYEAAVFEYTLYVRSGKTPNTIIYRFEHARHKKQRMWYDISTWCRMLLKRLPFSKTSPVPNPLTPQFIEEFRPFLKNPVKYLTPTGCVSLVDPTIETFKLITTGFIEQTVPMKNGRQKWTGKKLYQKKVAVLSTHSLAKFKAAWLKDPLTLLAPHQDVFVAPVVQRRQEDSPYEERPSR</sequence>
<comment type="caution">
    <text evidence="4">The sequence shown here is derived from an EMBL/GenBank/DDBJ whole genome shotgun (WGS) entry which is preliminary data.</text>
</comment>
<dbReference type="Proteomes" id="UP000286045">
    <property type="component" value="Unassembled WGS sequence"/>
</dbReference>
<dbReference type="AlphaFoldDB" id="A0A439D8B9"/>